<evidence type="ECO:0000256" key="3">
    <source>
        <dbReference type="ARBA" id="ARBA00022692"/>
    </source>
</evidence>
<evidence type="ECO:0000256" key="6">
    <source>
        <dbReference type="SAM" id="Phobius"/>
    </source>
</evidence>
<dbReference type="EMBL" id="JAKIXB020000023">
    <property type="protein sequence ID" value="KAL1598387.1"/>
    <property type="molecule type" value="Genomic_DNA"/>
</dbReference>
<comment type="subcellular location">
    <subcellularLocation>
        <location evidence="1">Membrane</location>
        <topology evidence="1">Multi-pass membrane protein</topology>
    </subcellularLocation>
</comment>
<feature type="transmembrane region" description="Helical" evidence="6">
    <location>
        <begin position="57"/>
        <end position="76"/>
    </location>
</feature>
<protein>
    <submittedName>
        <fullName evidence="7">Uncharacterized protein</fullName>
    </submittedName>
</protein>
<feature type="transmembrane region" description="Helical" evidence="6">
    <location>
        <begin position="17"/>
        <end position="37"/>
    </location>
</feature>
<comment type="similarity">
    <text evidence="2">Belongs to the acetate uptake transporter (AceTr) (TC 2.A.96) family.</text>
</comment>
<keyword evidence="3 6" id="KW-0812">Transmembrane</keyword>
<dbReference type="Pfam" id="PF01184">
    <property type="entry name" value="Gpr1_Fun34_YaaH"/>
    <property type="match status" value="1"/>
</dbReference>
<dbReference type="Proteomes" id="UP001521222">
    <property type="component" value="Unassembled WGS sequence"/>
</dbReference>
<evidence type="ECO:0000256" key="5">
    <source>
        <dbReference type="ARBA" id="ARBA00023136"/>
    </source>
</evidence>
<accession>A0ABR3R1Y6</accession>
<evidence type="ECO:0000256" key="2">
    <source>
        <dbReference type="ARBA" id="ARBA00005587"/>
    </source>
</evidence>
<dbReference type="InterPro" id="IPR000791">
    <property type="entry name" value="Gpr1/Fun34/SatP-like"/>
</dbReference>
<reference evidence="7 8" key="1">
    <citation type="submission" date="2024-02" db="EMBL/GenBank/DDBJ databases">
        <title>De novo assembly and annotation of 12 fungi associated with fruit tree decline syndrome in Ontario, Canada.</title>
        <authorList>
            <person name="Sulman M."/>
            <person name="Ellouze W."/>
            <person name="Ilyukhin E."/>
        </authorList>
    </citation>
    <scope>NUCLEOTIDE SEQUENCE [LARGE SCALE GENOMIC DNA]</scope>
    <source>
        <strain evidence="7 8">M97-236</strain>
    </source>
</reference>
<keyword evidence="8" id="KW-1185">Reference proteome</keyword>
<dbReference type="PANTHER" id="PTHR31123">
    <property type="entry name" value="ACCUMULATION OF DYADS PROTEIN 2-RELATED"/>
    <property type="match status" value="1"/>
</dbReference>
<evidence type="ECO:0000256" key="4">
    <source>
        <dbReference type="ARBA" id="ARBA00022989"/>
    </source>
</evidence>
<proteinExistence type="inferred from homology"/>
<gene>
    <name evidence="7" type="ORF">SLS59_007072</name>
</gene>
<name>A0ABR3R1Y6_9PLEO</name>
<dbReference type="InterPro" id="IPR051633">
    <property type="entry name" value="AceTr"/>
</dbReference>
<keyword evidence="5 6" id="KW-0472">Membrane</keyword>
<evidence type="ECO:0000256" key="1">
    <source>
        <dbReference type="ARBA" id="ARBA00004141"/>
    </source>
</evidence>
<comment type="caution">
    <text evidence="7">The sequence shown here is derived from an EMBL/GenBank/DDBJ whole genome shotgun (WGS) entry which is preliminary data.</text>
</comment>
<sequence length="110" mass="11905">MSRAIASFVFFMGTFRVNVFFTLTFFGLIMLFSFIAAADFRVGHATTEADVAHINKLLHIAGGFGFIGLVCGWYLAILTACEAVGIPCPLPVLDLSSKVFPKKDPVVNGE</sequence>
<organism evidence="7 8">
    <name type="scientific">Nothophoma quercina</name>
    <dbReference type="NCBI Taxonomy" id="749835"/>
    <lineage>
        <taxon>Eukaryota</taxon>
        <taxon>Fungi</taxon>
        <taxon>Dikarya</taxon>
        <taxon>Ascomycota</taxon>
        <taxon>Pezizomycotina</taxon>
        <taxon>Dothideomycetes</taxon>
        <taxon>Pleosporomycetidae</taxon>
        <taxon>Pleosporales</taxon>
        <taxon>Pleosporineae</taxon>
        <taxon>Didymellaceae</taxon>
        <taxon>Nothophoma</taxon>
    </lineage>
</organism>
<dbReference type="PANTHER" id="PTHR31123:SF4">
    <property type="entry name" value="PROTEIN ALCS"/>
    <property type="match status" value="1"/>
</dbReference>
<evidence type="ECO:0000313" key="8">
    <source>
        <dbReference type="Proteomes" id="UP001521222"/>
    </source>
</evidence>
<evidence type="ECO:0000313" key="7">
    <source>
        <dbReference type="EMBL" id="KAL1598387.1"/>
    </source>
</evidence>
<keyword evidence="4 6" id="KW-1133">Transmembrane helix</keyword>